<evidence type="ECO:0000256" key="1">
    <source>
        <dbReference type="SAM" id="MobiDB-lite"/>
    </source>
</evidence>
<organism evidence="2 3">
    <name type="scientific">candidate division WWE3 bacterium</name>
    <dbReference type="NCBI Taxonomy" id="2053526"/>
    <lineage>
        <taxon>Bacteria</taxon>
        <taxon>Katanobacteria</taxon>
    </lineage>
</organism>
<protein>
    <submittedName>
        <fullName evidence="2">Uncharacterized protein</fullName>
    </submittedName>
</protein>
<comment type="caution">
    <text evidence="2">The sequence shown here is derived from an EMBL/GenBank/DDBJ whole genome shotgun (WGS) entry which is preliminary data.</text>
</comment>
<feature type="non-terminal residue" evidence="2">
    <location>
        <position position="107"/>
    </location>
</feature>
<accession>A0A955LWH9</accession>
<evidence type="ECO:0000313" key="3">
    <source>
        <dbReference type="Proteomes" id="UP000699691"/>
    </source>
</evidence>
<dbReference type="Proteomes" id="UP000699691">
    <property type="component" value="Unassembled WGS sequence"/>
</dbReference>
<gene>
    <name evidence="2" type="ORF">KC573_01565</name>
</gene>
<evidence type="ECO:0000313" key="2">
    <source>
        <dbReference type="EMBL" id="MCA9397491.1"/>
    </source>
</evidence>
<sequence length="107" mass="12491">MLRKRIVVPGILVPTFIATTALFPLQSLAEGDNVRAQNREEYQELLNSRLTQAIERKQAAEDRAEQIRQEVTDRQTERQERTEQSLESIKERLITQIDRTITHFTTL</sequence>
<dbReference type="EMBL" id="JAGQKY010000049">
    <property type="protein sequence ID" value="MCA9397491.1"/>
    <property type="molecule type" value="Genomic_DNA"/>
</dbReference>
<dbReference type="AlphaFoldDB" id="A0A955LWH9"/>
<name>A0A955LWH9_UNCKA</name>
<reference evidence="2" key="1">
    <citation type="submission" date="2020-04" db="EMBL/GenBank/DDBJ databases">
        <authorList>
            <person name="Zhang T."/>
        </authorList>
    </citation>
    <scope>NUCLEOTIDE SEQUENCE</scope>
    <source>
        <strain evidence="2">HKST-UBA02</strain>
    </source>
</reference>
<reference evidence="2" key="2">
    <citation type="journal article" date="2021" name="Microbiome">
        <title>Successional dynamics and alternative stable states in a saline activated sludge microbial community over 9 years.</title>
        <authorList>
            <person name="Wang Y."/>
            <person name="Ye J."/>
            <person name="Ju F."/>
            <person name="Liu L."/>
            <person name="Boyd J.A."/>
            <person name="Deng Y."/>
            <person name="Parks D.H."/>
            <person name="Jiang X."/>
            <person name="Yin X."/>
            <person name="Woodcroft B.J."/>
            <person name="Tyson G.W."/>
            <person name="Hugenholtz P."/>
            <person name="Polz M.F."/>
            <person name="Zhang T."/>
        </authorList>
    </citation>
    <scope>NUCLEOTIDE SEQUENCE</scope>
    <source>
        <strain evidence="2">HKST-UBA02</strain>
    </source>
</reference>
<feature type="region of interest" description="Disordered" evidence="1">
    <location>
        <begin position="57"/>
        <end position="85"/>
    </location>
</feature>
<proteinExistence type="predicted"/>